<dbReference type="HOGENOM" id="CLU_609584_0_0_11"/>
<comment type="caution">
    <text evidence="4">The sequence shown here is derived from an EMBL/GenBank/DDBJ whole genome shotgun (WGS) entry which is preliminary data.</text>
</comment>
<feature type="region of interest" description="Disordered" evidence="1">
    <location>
        <begin position="425"/>
        <end position="449"/>
    </location>
</feature>
<dbReference type="AlphaFoldDB" id="A0A086MZS1"/>
<feature type="compositionally biased region" description="Basic and acidic residues" evidence="1">
    <location>
        <begin position="131"/>
        <end position="149"/>
    </location>
</feature>
<keyword evidence="2" id="KW-1133">Transmembrane helix</keyword>
<name>A0A086MZS1_9ACTN</name>
<evidence type="ECO:0000313" key="5">
    <source>
        <dbReference type="Proteomes" id="UP000029095"/>
    </source>
</evidence>
<dbReference type="STRING" id="1915400.FM21_26940"/>
<reference evidence="4 5" key="1">
    <citation type="submission" date="2014-05" db="EMBL/GenBank/DDBJ databases">
        <title>Complete genome sequence of the Streptomyces mutabilis TRM45540.</title>
        <authorList>
            <person name="Luo X."/>
            <person name="Zhang L."/>
        </authorList>
    </citation>
    <scope>NUCLEOTIDE SEQUENCE [LARGE SCALE GENOMIC DNA]</scope>
    <source>
        <strain evidence="4 5">TRM45540</strain>
    </source>
</reference>
<dbReference type="EMBL" id="JNFQ01000002">
    <property type="protein sequence ID" value="KFG74389.1"/>
    <property type="molecule type" value="Genomic_DNA"/>
</dbReference>
<dbReference type="InterPro" id="IPR049082">
    <property type="entry name" value="T7SS_signal"/>
</dbReference>
<feature type="transmembrane region" description="Helical" evidence="2">
    <location>
        <begin position="229"/>
        <end position="261"/>
    </location>
</feature>
<proteinExistence type="predicted"/>
<dbReference type="Gene3D" id="1.10.287.1490">
    <property type="match status" value="1"/>
</dbReference>
<organism evidence="4 5">
    <name type="scientific">Streptomyces mutabilis</name>
    <dbReference type="NCBI Taxonomy" id="67332"/>
    <lineage>
        <taxon>Bacteria</taxon>
        <taxon>Bacillati</taxon>
        <taxon>Actinomycetota</taxon>
        <taxon>Actinomycetes</taxon>
        <taxon>Kitasatosporales</taxon>
        <taxon>Streptomycetaceae</taxon>
        <taxon>Streptomyces</taxon>
    </lineage>
</organism>
<evidence type="ECO:0000256" key="2">
    <source>
        <dbReference type="SAM" id="Phobius"/>
    </source>
</evidence>
<accession>A0A086MZS1</accession>
<keyword evidence="2" id="KW-0812">Transmembrane</keyword>
<keyword evidence="5" id="KW-1185">Reference proteome</keyword>
<dbReference type="Proteomes" id="UP000029095">
    <property type="component" value="Unassembled WGS sequence"/>
</dbReference>
<evidence type="ECO:0000256" key="1">
    <source>
        <dbReference type="SAM" id="MobiDB-lite"/>
    </source>
</evidence>
<dbReference type="Pfam" id="PF21725">
    <property type="entry name" value="T7SS_signal"/>
    <property type="match status" value="1"/>
</dbReference>
<evidence type="ECO:0000259" key="3">
    <source>
        <dbReference type="Pfam" id="PF21725"/>
    </source>
</evidence>
<feature type="domain" description="Putative T7SS secretion signal" evidence="3">
    <location>
        <begin position="16"/>
        <end position="192"/>
    </location>
</feature>
<gene>
    <name evidence="4" type="ORF">FM21_26940</name>
</gene>
<feature type="compositionally biased region" description="Polar residues" evidence="1">
    <location>
        <begin position="428"/>
        <end position="437"/>
    </location>
</feature>
<evidence type="ECO:0000313" key="4">
    <source>
        <dbReference type="EMBL" id="KFG74389.1"/>
    </source>
</evidence>
<feature type="region of interest" description="Disordered" evidence="1">
    <location>
        <begin position="111"/>
        <end position="153"/>
    </location>
</feature>
<dbReference type="RefSeq" id="WP_043381327.1">
    <property type="nucleotide sequence ID" value="NZ_KN039947.1"/>
</dbReference>
<protein>
    <submittedName>
        <fullName evidence="4">Membrane protein</fullName>
    </submittedName>
</protein>
<sequence>MSSDKYPNLGFDPAPGDLEAVRDLVKAVGRVTSGSDTAQTELSKMGTSDGIWAGKAATAFQDTYSAVPPYLKKALGSLDTAHRALSSWETQLDGFQARARKLEEEAAEAARKVSSAQAAVDSLPSSTMGMSEKDEKKHEKESKEKKESLDSANGELSAIRSRAHTLQTEHGQAASDVTRLVKGAADDAPPEPGWFEEALDAVGDLLADAWDTITDPNFWKLIGDILADIALVVGVLAIFFSGLGVAAFIIAGLALAFHLAAKAGGADVTWETIAWDAVGVFAGGLSLAGSALAQSGRALVTAGRELRLSSGFMKALGNVRFGNILNGLRGLPSGVANSARGLNMAGKGWTFVAAGTAVDKAATWAGAALAVGSNMHSGTWDQGRWTDGEFKIGDIPVVGPFMDYFGPVDEDKVVAPGPSSATFDAPTALSSSGSSFTKHLDPSQMGTAA</sequence>
<keyword evidence="2" id="KW-0472">Membrane</keyword>